<sequence>MARSAVAFVAAVAVFATAFAPRRGLPARPLAAARRRAPAALHMNMFDRFKRVAKANANNLLGKRDPEKVLNQAVDDLQKDLVTIRQSYAEVMATQKRMQRQKDQADQLADEWYKRAQLALEKGDDELAREALSRKTQQTDASAGLDEQIAVQTDSLAKLYDSMTQLESKISEAKSMKDQYIARARTAKTATKVNDMLSDVGGSSSMDAFERMKEKVEMLETQAEVSGQLQFGASTADMESKFKALEAGSAVEDELSAMKRQLTAGSDAAPEAKALPATPGDAAVEDELAKMKKAAEGN</sequence>
<evidence type="ECO:0000256" key="1">
    <source>
        <dbReference type="ARBA" id="ARBA00043985"/>
    </source>
</evidence>
<evidence type="ECO:0000256" key="4">
    <source>
        <dbReference type="SAM" id="SignalP"/>
    </source>
</evidence>
<dbReference type="PANTHER" id="PTHR31088">
    <property type="entry name" value="MEMBRANE-ASSOCIATED PROTEIN VIPP1, CHLOROPLASTIC"/>
    <property type="match status" value="1"/>
</dbReference>
<dbReference type="PANTHER" id="PTHR31088:SF6">
    <property type="entry name" value="PHAGE SHOCK PROTEIN A"/>
    <property type="match status" value="1"/>
</dbReference>
<proteinExistence type="inferred from homology"/>
<dbReference type="EMBL" id="JBBJCI010000128">
    <property type="protein sequence ID" value="KAK7247726.1"/>
    <property type="molecule type" value="Genomic_DNA"/>
</dbReference>
<feature type="signal peptide" evidence="4">
    <location>
        <begin position="1"/>
        <end position="18"/>
    </location>
</feature>
<gene>
    <name evidence="5" type="ORF">SO694_00088051</name>
</gene>
<organism evidence="5 6">
    <name type="scientific">Aureococcus anophagefferens</name>
    <name type="common">Harmful bloom alga</name>
    <dbReference type="NCBI Taxonomy" id="44056"/>
    <lineage>
        <taxon>Eukaryota</taxon>
        <taxon>Sar</taxon>
        <taxon>Stramenopiles</taxon>
        <taxon>Ochrophyta</taxon>
        <taxon>Pelagophyceae</taxon>
        <taxon>Pelagomonadales</taxon>
        <taxon>Pelagomonadaceae</taxon>
        <taxon>Aureococcus</taxon>
    </lineage>
</organism>
<name>A0ABR1G3E4_AURAN</name>
<reference evidence="5 6" key="1">
    <citation type="submission" date="2024-03" db="EMBL/GenBank/DDBJ databases">
        <title>Aureococcus anophagefferens CCMP1851 and Kratosvirus quantuckense: Draft genome of a second virus-susceptible host strain in the model system.</title>
        <authorList>
            <person name="Chase E."/>
            <person name="Truchon A.R."/>
            <person name="Schepens W."/>
            <person name="Wilhelm S.W."/>
        </authorList>
    </citation>
    <scope>NUCLEOTIDE SEQUENCE [LARGE SCALE GENOMIC DNA]</scope>
    <source>
        <strain evidence="5 6">CCMP1851</strain>
    </source>
</reference>
<comment type="caution">
    <text evidence="5">The sequence shown here is derived from an EMBL/GenBank/DDBJ whole genome shotgun (WGS) entry which is preliminary data.</text>
</comment>
<feature type="chain" id="PRO_5046306003" evidence="4">
    <location>
        <begin position="19"/>
        <end position="298"/>
    </location>
</feature>
<evidence type="ECO:0000313" key="6">
    <source>
        <dbReference type="Proteomes" id="UP001363151"/>
    </source>
</evidence>
<protein>
    <submittedName>
        <fullName evidence="5">PspA-like protein</fullName>
    </submittedName>
</protein>
<dbReference type="Pfam" id="PF04012">
    <property type="entry name" value="PspA_IM30"/>
    <property type="match status" value="1"/>
</dbReference>
<comment type="similarity">
    <text evidence="1">Belongs to the PspA/Vipp/IM30 family.</text>
</comment>
<dbReference type="Proteomes" id="UP001363151">
    <property type="component" value="Unassembled WGS sequence"/>
</dbReference>
<keyword evidence="4" id="KW-0732">Signal</keyword>
<evidence type="ECO:0000313" key="5">
    <source>
        <dbReference type="EMBL" id="KAK7247726.1"/>
    </source>
</evidence>
<feature type="coiled-coil region" evidence="2">
    <location>
        <begin position="156"/>
        <end position="183"/>
    </location>
</feature>
<keyword evidence="2" id="KW-0175">Coiled coil</keyword>
<feature type="region of interest" description="Disordered" evidence="3">
    <location>
        <begin position="261"/>
        <end position="281"/>
    </location>
</feature>
<dbReference type="InterPro" id="IPR007157">
    <property type="entry name" value="PspA_VIPP1"/>
</dbReference>
<evidence type="ECO:0000256" key="2">
    <source>
        <dbReference type="SAM" id="Coils"/>
    </source>
</evidence>
<accession>A0ABR1G3E4</accession>
<evidence type="ECO:0000256" key="3">
    <source>
        <dbReference type="SAM" id="MobiDB-lite"/>
    </source>
</evidence>
<keyword evidence="6" id="KW-1185">Reference proteome</keyword>